<evidence type="ECO:0000313" key="2">
    <source>
        <dbReference type="EMBL" id="SMP71855.1"/>
    </source>
</evidence>
<protein>
    <recommendedName>
        <fullName evidence="4">Beta-barrel porin 2</fullName>
    </recommendedName>
</protein>
<keyword evidence="3" id="KW-1185">Reference proteome</keyword>
<dbReference type="Proteomes" id="UP001157910">
    <property type="component" value="Unassembled WGS sequence"/>
</dbReference>
<dbReference type="RefSeq" id="WP_379503032.1">
    <property type="nucleotide sequence ID" value="NZ_JBHRTZ010000002.1"/>
</dbReference>
<evidence type="ECO:0000313" key="3">
    <source>
        <dbReference type="Proteomes" id="UP001157910"/>
    </source>
</evidence>
<sequence>MQVRALLLAAPVPLLLVSPRAMAQSQARDIGETAPAVFANDSIYRERPRRIGNMSLSLGLEAKLEYDSNVYAEPRDRNDDIRTEIMPRMRLATAPGPLSAELGASGNIRRFADLKTENAEAWSIDGALRWAPTDSSAASARGFVQRAIEERGDPESNVSQQTGPRKIDVLGGNLRYRRDSGHILIDVEGAATQYDAVSQRDADRDFTNYNARATFGLRTRSTVFLTATGFVTRRDFRLEKTAAGTGRNSTTFGGRVGVDIQPGGPLEGNFSAGVFRFDPSDGGVKGRTGISIAGSLVYRPRRRTAILLDVFQGDVATFRTGAQQRTDTSFRLAVQQEIRHDLFATPTFGFRQTKYNGSGDKQRIFTVGGEVEYVISRSISVVAMASYGDRDAEIDARDRYKRFRGGASVRMRF</sequence>
<evidence type="ECO:0008006" key="4">
    <source>
        <dbReference type="Google" id="ProtNLM"/>
    </source>
</evidence>
<name>A0ABY1QKR9_9SPHN</name>
<feature type="chain" id="PRO_5046760261" description="Beta-barrel porin 2" evidence="1">
    <location>
        <begin position="24"/>
        <end position="413"/>
    </location>
</feature>
<reference evidence="2 3" key="1">
    <citation type="submission" date="2017-05" db="EMBL/GenBank/DDBJ databases">
        <authorList>
            <person name="Varghese N."/>
            <person name="Submissions S."/>
        </authorList>
    </citation>
    <scope>NUCLEOTIDE SEQUENCE [LARGE SCALE GENOMIC DNA]</scope>
    <source>
        <strain evidence="2 3">SM16</strain>
    </source>
</reference>
<keyword evidence="1" id="KW-0732">Signal</keyword>
<evidence type="ECO:0000256" key="1">
    <source>
        <dbReference type="SAM" id="SignalP"/>
    </source>
</evidence>
<dbReference type="Pfam" id="PF10082">
    <property type="entry name" value="BBP2_2"/>
    <property type="match status" value="1"/>
</dbReference>
<comment type="caution">
    <text evidence="2">The sequence shown here is derived from an EMBL/GenBank/DDBJ whole genome shotgun (WGS) entry which is preliminary data.</text>
</comment>
<organism evidence="2 3">
    <name type="scientific">Novosphingobium panipatense</name>
    <dbReference type="NCBI Taxonomy" id="428991"/>
    <lineage>
        <taxon>Bacteria</taxon>
        <taxon>Pseudomonadati</taxon>
        <taxon>Pseudomonadota</taxon>
        <taxon>Alphaproteobacteria</taxon>
        <taxon>Sphingomonadales</taxon>
        <taxon>Sphingomonadaceae</taxon>
        <taxon>Novosphingobium</taxon>
    </lineage>
</organism>
<gene>
    <name evidence="2" type="ORF">SAMN06296065_10672</name>
</gene>
<dbReference type="InterPro" id="IPR018759">
    <property type="entry name" value="BBP2_2"/>
</dbReference>
<proteinExistence type="predicted"/>
<accession>A0ABY1QKR9</accession>
<feature type="signal peptide" evidence="1">
    <location>
        <begin position="1"/>
        <end position="23"/>
    </location>
</feature>
<dbReference type="EMBL" id="FXUI01000006">
    <property type="protein sequence ID" value="SMP71855.1"/>
    <property type="molecule type" value="Genomic_DNA"/>
</dbReference>